<dbReference type="GO" id="GO:0016787">
    <property type="term" value="F:hydrolase activity"/>
    <property type="evidence" value="ECO:0007669"/>
    <property type="project" value="UniProtKB-KW"/>
</dbReference>
<evidence type="ECO:0000259" key="13">
    <source>
        <dbReference type="PROSITE" id="PS51192"/>
    </source>
</evidence>
<dbReference type="InterPro" id="IPR001650">
    <property type="entry name" value="Helicase_C-like"/>
</dbReference>
<dbReference type="PROSITE" id="PS51194">
    <property type="entry name" value="HELICASE_CTER"/>
    <property type="match status" value="1"/>
</dbReference>
<dbReference type="EC" id="5.6.2.4" evidence="10"/>
<dbReference type="PROSITE" id="PS51192">
    <property type="entry name" value="HELICASE_ATP_BIND_1"/>
    <property type="match status" value="1"/>
</dbReference>
<evidence type="ECO:0000256" key="10">
    <source>
        <dbReference type="ARBA" id="ARBA00034808"/>
    </source>
</evidence>
<evidence type="ECO:0000256" key="5">
    <source>
        <dbReference type="ARBA" id="ARBA00022806"/>
    </source>
</evidence>
<dbReference type="EMBL" id="CP048020">
    <property type="protein sequence ID" value="QHX42768.1"/>
    <property type="molecule type" value="Genomic_DNA"/>
</dbReference>
<evidence type="ECO:0000256" key="4">
    <source>
        <dbReference type="ARBA" id="ARBA00022801"/>
    </source>
</evidence>
<comment type="catalytic activity">
    <reaction evidence="9">
        <text>Couples ATP hydrolysis with the unwinding of duplex DNA by translocating in the 3'-5' direction.</text>
        <dbReference type="EC" id="5.6.2.4"/>
    </reaction>
</comment>
<feature type="domain" description="Helicase C-terminal" evidence="14">
    <location>
        <begin position="333"/>
        <end position="481"/>
    </location>
</feature>
<dbReference type="SMART" id="SM00490">
    <property type="entry name" value="HELICc"/>
    <property type="match status" value="1"/>
</dbReference>
<evidence type="ECO:0000313" key="16">
    <source>
        <dbReference type="Proteomes" id="UP000464374"/>
    </source>
</evidence>
<sequence>MNIINNKTPDGEIPYLFEPEAALPDTESCPMIFESDNPEYSLEKTADAVSICAQTVFGIPTLYPWQRLAIANILDAVHAAEAVEAAASSTGITASHTEPQYGQYATEPAGISTAPAGTALPQAEDDVLSATGEPLSELYDEDGVLRGRQIVLLPTGAGKSLCFQVPALLLDKPTLIIYPLLALMSDQMRRMCEGNLEPVLFRGGQSGQERAAQYARLEGTDGKPPAKLIIANPEILMQKEVLNRIAKRGIAHLAIDEAHCVSEWGDSFRPAYQTLKQVIETLKPPAVTAFTATAGNDVLKRIGEVLFDGRAHLVRGESDRTNIAYYVRQCRVKAPALLQEVMQRQRPMVIFCATRNGTEQTAAFLRYTLRDRAIRFYHAGLQRNEKDEVEQWFHQHDSAILVTTCAWGMGVDKKNVRTVIHLNAPPTAEAYVQEAGRGGRDGSPAQAVLLWSPEDKARIVLLPEKQRKRAEILVNFAESGRCRREVLLEALGEVRAVPLHVGDESIACSGCDICNGTALLYPQDEQELIKFVTANKRKFTVPQLIRILHENLPFWRAGDISSLISQLIHEQKIRPANAFFWKGALT</sequence>
<evidence type="ECO:0000256" key="1">
    <source>
        <dbReference type="ARBA" id="ARBA00005446"/>
    </source>
</evidence>
<name>A0A6P1XZ32_9SPIR</name>
<dbReference type="Pfam" id="PF00271">
    <property type="entry name" value="Helicase_C"/>
    <property type="match status" value="1"/>
</dbReference>
<evidence type="ECO:0000259" key="14">
    <source>
        <dbReference type="PROSITE" id="PS51194"/>
    </source>
</evidence>
<dbReference type="Proteomes" id="UP000464374">
    <property type="component" value="Chromosome"/>
</dbReference>
<keyword evidence="5 15" id="KW-0347">Helicase</keyword>
<evidence type="ECO:0000256" key="3">
    <source>
        <dbReference type="ARBA" id="ARBA00022741"/>
    </source>
</evidence>
<evidence type="ECO:0000256" key="7">
    <source>
        <dbReference type="ARBA" id="ARBA00023125"/>
    </source>
</evidence>
<dbReference type="PANTHER" id="PTHR13710">
    <property type="entry name" value="DNA HELICASE RECQ FAMILY MEMBER"/>
    <property type="match status" value="1"/>
</dbReference>
<dbReference type="GO" id="GO:0009378">
    <property type="term" value="F:four-way junction helicase activity"/>
    <property type="evidence" value="ECO:0007669"/>
    <property type="project" value="TreeGrafter"/>
</dbReference>
<dbReference type="Pfam" id="PF00270">
    <property type="entry name" value="DEAD"/>
    <property type="match status" value="1"/>
</dbReference>
<protein>
    <recommendedName>
        <fullName evidence="11">ATP-dependent DNA helicase RecQ</fullName>
        <ecNumber evidence="10">5.6.2.4</ecNumber>
    </recommendedName>
    <alternativeName>
        <fullName evidence="12">DNA 3'-5' helicase RecQ</fullName>
    </alternativeName>
</protein>
<dbReference type="InterPro" id="IPR032284">
    <property type="entry name" value="RecQ_Zn-bd"/>
</dbReference>
<reference evidence="15 16" key="1">
    <citation type="submission" date="2020-01" db="EMBL/GenBank/DDBJ databases">
        <title>Complete genome sequence of a human oral phylogroup 1 Treponema sp. strain ATCC 700766, originally isolated from periodontitis dental plaque.</title>
        <authorList>
            <person name="Chan Y."/>
            <person name="Huo Y.-B."/>
            <person name="Yu X.-L."/>
            <person name="Zeng H."/>
            <person name="Leung W.-K."/>
            <person name="Watt R.M."/>
        </authorList>
    </citation>
    <scope>NUCLEOTIDE SEQUENCE [LARGE SCALE GENOMIC DNA]</scope>
    <source>
        <strain evidence="15 16">OMZ 804</strain>
    </source>
</reference>
<keyword evidence="3" id="KW-0547">Nucleotide-binding</keyword>
<evidence type="ECO:0000313" key="15">
    <source>
        <dbReference type="EMBL" id="QHX42768.1"/>
    </source>
</evidence>
<dbReference type="InterPro" id="IPR027417">
    <property type="entry name" value="P-loop_NTPase"/>
</dbReference>
<dbReference type="NCBIfam" id="TIGR00614">
    <property type="entry name" value="recQ_fam"/>
    <property type="match status" value="1"/>
</dbReference>
<dbReference type="GO" id="GO:0043138">
    <property type="term" value="F:3'-5' DNA helicase activity"/>
    <property type="evidence" value="ECO:0007669"/>
    <property type="project" value="UniProtKB-EC"/>
</dbReference>
<dbReference type="PANTHER" id="PTHR13710:SF105">
    <property type="entry name" value="ATP-DEPENDENT DNA HELICASE Q1"/>
    <property type="match status" value="1"/>
</dbReference>
<comment type="similarity">
    <text evidence="1">Belongs to the helicase family. RecQ subfamily.</text>
</comment>
<dbReference type="AlphaFoldDB" id="A0A6P1XZ32"/>
<dbReference type="KEGG" id="trz:GWP43_04105"/>
<feature type="domain" description="Helicase ATP-binding" evidence="13">
    <location>
        <begin position="140"/>
        <end position="312"/>
    </location>
</feature>
<evidence type="ECO:0000256" key="6">
    <source>
        <dbReference type="ARBA" id="ARBA00022840"/>
    </source>
</evidence>
<dbReference type="InterPro" id="IPR014001">
    <property type="entry name" value="Helicase_ATP-bd"/>
</dbReference>
<keyword evidence="8" id="KW-0413">Isomerase</keyword>
<dbReference type="InterPro" id="IPR004589">
    <property type="entry name" value="DNA_helicase_ATP-dep_RecQ"/>
</dbReference>
<evidence type="ECO:0000256" key="9">
    <source>
        <dbReference type="ARBA" id="ARBA00034617"/>
    </source>
</evidence>
<evidence type="ECO:0000256" key="11">
    <source>
        <dbReference type="ARBA" id="ARBA00044535"/>
    </source>
</evidence>
<dbReference type="SMART" id="SM00487">
    <property type="entry name" value="DEXDc"/>
    <property type="match status" value="1"/>
</dbReference>
<dbReference type="Gene3D" id="3.40.50.300">
    <property type="entry name" value="P-loop containing nucleotide triphosphate hydrolases"/>
    <property type="match status" value="2"/>
</dbReference>
<accession>A0A6P1XZ32</accession>
<dbReference type="GO" id="GO:0005524">
    <property type="term" value="F:ATP binding"/>
    <property type="evidence" value="ECO:0007669"/>
    <property type="project" value="UniProtKB-KW"/>
</dbReference>
<dbReference type="GO" id="GO:0046872">
    <property type="term" value="F:metal ion binding"/>
    <property type="evidence" value="ECO:0007669"/>
    <property type="project" value="UniProtKB-KW"/>
</dbReference>
<keyword evidence="7" id="KW-0238">DNA-binding</keyword>
<dbReference type="GO" id="GO:0006310">
    <property type="term" value="P:DNA recombination"/>
    <property type="evidence" value="ECO:0007669"/>
    <property type="project" value="InterPro"/>
</dbReference>
<dbReference type="GO" id="GO:0003677">
    <property type="term" value="F:DNA binding"/>
    <property type="evidence" value="ECO:0007669"/>
    <property type="project" value="UniProtKB-KW"/>
</dbReference>
<dbReference type="GO" id="GO:0005694">
    <property type="term" value="C:chromosome"/>
    <property type="evidence" value="ECO:0007669"/>
    <property type="project" value="TreeGrafter"/>
</dbReference>
<evidence type="ECO:0000256" key="8">
    <source>
        <dbReference type="ARBA" id="ARBA00023235"/>
    </source>
</evidence>
<dbReference type="SUPFAM" id="SSF52540">
    <property type="entry name" value="P-loop containing nucleoside triphosphate hydrolases"/>
    <property type="match status" value="1"/>
</dbReference>
<dbReference type="GO" id="GO:0005737">
    <property type="term" value="C:cytoplasm"/>
    <property type="evidence" value="ECO:0007669"/>
    <property type="project" value="TreeGrafter"/>
</dbReference>
<proteinExistence type="inferred from homology"/>
<evidence type="ECO:0000256" key="2">
    <source>
        <dbReference type="ARBA" id="ARBA00022723"/>
    </source>
</evidence>
<keyword evidence="6" id="KW-0067">ATP-binding</keyword>
<dbReference type="RefSeq" id="WP_162662916.1">
    <property type="nucleotide sequence ID" value="NZ_CP048020.1"/>
</dbReference>
<dbReference type="InterPro" id="IPR011545">
    <property type="entry name" value="DEAD/DEAH_box_helicase_dom"/>
</dbReference>
<organism evidence="15 16">
    <name type="scientific">Treponema vincentii</name>
    <dbReference type="NCBI Taxonomy" id="69710"/>
    <lineage>
        <taxon>Bacteria</taxon>
        <taxon>Pseudomonadati</taxon>
        <taxon>Spirochaetota</taxon>
        <taxon>Spirochaetia</taxon>
        <taxon>Spirochaetales</taxon>
        <taxon>Treponemataceae</taxon>
        <taxon>Treponema</taxon>
    </lineage>
</organism>
<evidence type="ECO:0000256" key="12">
    <source>
        <dbReference type="ARBA" id="ARBA00044550"/>
    </source>
</evidence>
<keyword evidence="4" id="KW-0378">Hydrolase</keyword>
<dbReference type="Pfam" id="PF16124">
    <property type="entry name" value="RecQ_Zn_bind"/>
    <property type="match status" value="1"/>
</dbReference>
<gene>
    <name evidence="15" type="ORF">GWP43_04105</name>
</gene>
<dbReference type="GO" id="GO:0006281">
    <property type="term" value="P:DNA repair"/>
    <property type="evidence" value="ECO:0007669"/>
    <property type="project" value="TreeGrafter"/>
</dbReference>
<keyword evidence="2" id="KW-0479">Metal-binding</keyword>